<organism evidence="4 5">
    <name type="scientific">Agrocybe chaxingu</name>
    <dbReference type="NCBI Taxonomy" id="84603"/>
    <lineage>
        <taxon>Eukaryota</taxon>
        <taxon>Fungi</taxon>
        <taxon>Dikarya</taxon>
        <taxon>Basidiomycota</taxon>
        <taxon>Agaricomycotina</taxon>
        <taxon>Agaricomycetes</taxon>
        <taxon>Agaricomycetidae</taxon>
        <taxon>Agaricales</taxon>
        <taxon>Agaricineae</taxon>
        <taxon>Strophariaceae</taxon>
        <taxon>Agrocybe</taxon>
    </lineage>
</organism>
<evidence type="ECO:0000259" key="3">
    <source>
        <dbReference type="Pfam" id="PF07540"/>
    </source>
</evidence>
<reference evidence="4" key="1">
    <citation type="submission" date="2022-07" db="EMBL/GenBank/DDBJ databases">
        <title>Genome Sequence of Agrocybe chaxingu.</title>
        <authorList>
            <person name="Buettner E."/>
        </authorList>
    </citation>
    <scope>NUCLEOTIDE SEQUENCE</scope>
    <source>
        <strain evidence="4">MP-N11</strain>
    </source>
</reference>
<feature type="region of interest" description="Disordered" evidence="2">
    <location>
        <begin position="664"/>
        <end position="683"/>
    </location>
</feature>
<comment type="caution">
    <text evidence="4">The sequence shown here is derived from an EMBL/GenBank/DDBJ whole genome shotgun (WGS) entry which is preliminary data.</text>
</comment>
<dbReference type="OrthoDB" id="10263597at2759"/>
<protein>
    <recommendedName>
        <fullName evidence="3">Nucleolar complex-associated protein 3 N-terminal domain-containing protein</fullName>
    </recommendedName>
</protein>
<feature type="compositionally biased region" description="Basic and acidic residues" evidence="2">
    <location>
        <begin position="194"/>
        <end position="204"/>
    </location>
</feature>
<keyword evidence="1" id="KW-0175">Coiled coil</keyword>
<dbReference type="PANTHER" id="PTHR14428">
    <property type="entry name" value="NUCLEOLAR COMPLEX PROTEIN 3"/>
    <property type="match status" value="1"/>
</dbReference>
<dbReference type="InterPro" id="IPR016903">
    <property type="entry name" value="Nucleolar_cplx-assoc_3"/>
</dbReference>
<dbReference type="EMBL" id="JANKHO010000029">
    <property type="protein sequence ID" value="KAJ3517154.1"/>
    <property type="molecule type" value="Genomic_DNA"/>
</dbReference>
<dbReference type="GO" id="GO:0005730">
    <property type="term" value="C:nucleolus"/>
    <property type="evidence" value="ECO:0007669"/>
    <property type="project" value="TreeGrafter"/>
</dbReference>
<feature type="region of interest" description="Disordered" evidence="2">
    <location>
        <begin position="1"/>
        <end position="67"/>
    </location>
</feature>
<accession>A0A9W8N1J6</accession>
<evidence type="ECO:0000313" key="5">
    <source>
        <dbReference type="Proteomes" id="UP001148786"/>
    </source>
</evidence>
<proteinExistence type="predicted"/>
<keyword evidence="5" id="KW-1185">Reference proteome</keyword>
<gene>
    <name evidence="4" type="ORF">NLJ89_g695</name>
</gene>
<feature type="compositionally biased region" description="Acidic residues" evidence="2">
    <location>
        <begin position="126"/>
        <end position="159"/>
    </location>
</feature>
<evidence type="ECO:0000313" key="4">
    <source>
        <dbReference type="EMBL" id="KAJ3517154.1"/>
    </source>
</evidence>
<dbReference type="GO" id="GO:0003682">
    <property type="term" value="F:chromatin binding"/>
    <property type="evidence" value="ECO:0007669"/>
    <property type="project" value="TreeGrafter"/>
</dbReference>
<dbReference type="Pfam" id="PF07540">
    <property type="entry name" value="NOC3p"/>
    <property type="match status" value="1"/>
</dbReference>
<dbReference type="Proteomes" id="UP001148786">
    <property type="component" value="Unassembled WGS sequence"/>
</dbReference>
<sequence length="734" mass="81871">MAGNLKSKRPAPAPSTSSKKRKLNNGKRKSTTGTSKAKVQTVKKEKAADRGIIPIPNQPDDDDLDLSDQDMAVLSEFGKHAGFLTSLNHSGLMRSKKETQRLHDLTKPVRKQPVADDLPSLNSDHGEDDENDWSSGVDDLDSELPEDENTLSDISDDSNAEMPYETQPRKRRPSWNEEENGVVRRLPIKLADGKIQDTGRKESRAIASDLDLSEGSDSSEREEQEAERIDDVSTGARFGRPAVVDVLQIKSRKQKVEAAKNQIAGICQEILADPENSLGLLRRLHTFALPTVATPTHPDHVPNDRIVRQLAILSQLAIFKDIIPGYRIRALTEAEKAEKVSQQVARTRDWEQGLVTVYHSYLRLMENELKARSDLADAVLQSMCTLLTEVTHFNFRVNLMTCIVARLSRKSWDKSSEQCSKTLITVLRADLTGEASLEIVRLMNRMIKERHFKVHPNVLSCLLFLRLRTELGVRASDTHADKLETKDRNKRGKKSQRIHLSKTTRKFLKEKKEIDKELREADAEVDKEERNATQTETLKLLFALYFRILKNPTPTPLLPSALSGISRFAHLVNIDFFKDLMKVLRDLIAMEEPVASDTPDLRSANTQGMFEGVSRRLMCIVTAFELLSGQGEALNIDLSEFITSLYGMLLPLAFAHGIDAPGSVGREEPTSAGPTRSSISSNIGNERTSLALGSICQALVGGRPPLAISRRLAVSGVREDFGRARPQVRRHAVD</sequence>
<evidence type="ECO:0000256" key="1">
    <source>
        <dbReference type="SAM" id="Coils"/>
    </source>
</evidence>
<dbReference type="InterPro" id="IPR011501">
    <property type="entry name" value="Noc3_N"/>
</dbReference>
<feature type="compositionally biased region" description="Basic and acidic residues" evidence="2">
    <location>
        <begin position="95"/>
        <end position="107"/>
    </location>
</feature>
<feature type="coiled-coil region" evidence="1">
    <location>
        <begin position="504"/>
        <end position="538"/>
    </location>
</feature>
<feature type="compositionally biased region" description="Basic residues" evidence="2">
    <location>
        <begin position="18"/>
        <end position="30"/>
    </location>
</feature>
<feature type="compositionally biased region" description="Polar residues" evidence="2">
    <location>
        <begin position="672"/>
        <end position="683"/>
    </location>
</feature>
<feature type="domain" description="Nucleolar complex-associated protein 3 N-terminal" evidence="3">
    <location>
        <begin position="259"/>
        <end position="361"/>
    </location>
</feature>
<dbReference type="AlphaFoldDB" id="A0A9W8N1J6"/>
<evidence type="ECO:0000256" key="2">
    <source>
        <dbReference type="SAM" id="MobiDB-lite"/>
    </source>
</evidence>
<dbReference type="PANTHER" id="PTHR14428:SF5">
    <property type="entry name" value="NUCLEOLAR COMPLEX PROTEIN 3 HOMOLOG"/>
    <property type="match status" value="1"/>
</dbReference>
<name>A0A9W8N1J6_9AGAR</name>
<feature type="region of interest" description="Disordered" evidence="2">
    <location>
        <begin position="194"/>
        <end position="231"/>
    </location>
</feature>
<feature type="region of interest" description="Disordered" evidence="2">
    <location>
        <begin position="87"/>
        <end position="179"/>
    </location>
</feature>
<dbReference type="GO" id="GO:0006270">
    <property type="term" value="P:DNA replication initiation"/>
    <property type="evidence" value="ECO:0007669"/>
    <property type="project" value="TreeGrafter"/>
</dbReference>
<feature type="compositionally biased region" description="Basic and acidic residues" evidence="2">
    <location>
        <begin position="218"/>
        <end position="231"/>
    </location>
</feature>